<proteinExistence type="predicted"/>
<dbReference type="EMBL" id="JAHYIQ010000022">
    <property type="protein sequence ID" value="KAK1122814.1"/>
    <property type="molecule type" value="Genomic_DNA"/>
</dbReference>
<gene>
    <name evidence="1" type="ORF">K0M31_009256</name>
</gene>
<evidence type="ECO:0000313" key="1">
    <source>
        <dbReference type="EMBL" id="KAK1122814.1"/>
    </source>
</evidence>
<dbReference type="Proteomes" id="UP001177670">
    <property type="component" value="Unassembled WGS sequence"/>
</dbReference>
<keyword evidence="2" id="KW-1185">Reference proteome</keyword>
<comment type="caution">
    <text evidence="1">The sequence shown here is derived from an EMBL/GenBank/DDBJ whole genome shotgun (WGS) entry which is preliminary data.</text>
</comment>
<name>A0AA40KJR2_9HYME</name>
<organism evidence="1 2">
    <name type="scientific">Melipona bicolor</name>
    <dbReference type="NCBI Taxonomy" id="60889"/>
    <lineage>
        <taxon>Eukaryota</taxon>
        <taxon>Metazoa</taxon>
        <taxon>Ecdysozoa</taxon>
        <taxon>Arthropoda</taxon>
        <taxon>Hexapoda</taxon>
        <taxon>Insecta</taxon>
        <taxon>Pterygota</taxon>
        <taxon>Neoptera</taxon>
        <taxon>Endopterygota</taxon>
        <taxon>Hymenoptera</taxon>
        <taxon>Apocrita</taxon>
        <taxon>Aculeata</taxon>
        <taxon>Apoidea</taxon>
        <taxon>Anthophila</taxon>
        <taxon>Apidae</taxon>
        <taxon>Melipona</taxon>
    </lineage>
</organism>
<sequence length="197" mass="22380">MAIAKNKLINKRTSLCELCLVFERYCSSIEQDPQISEYYLQDLRLRHTTKLIRQVHYKNLRNPSNKANYEKEQTSIGKIADQTTNGSLRKQTIYKSCVFVGLSTSQLLQTHVHTDGSKESHQQESKGRAFEIRIRTNTQLGYIDVYTGYDESKSSIWKSGGDQRTQHVATSVAILLVLAELHFPGLPCLFANVRGSP</sequence>
<reference evidence="1" key="1">
    <citation type="submission" date="2021-10" db="EMBL/GenBank/DDBJ databases">
        <title>Melipona bicolor Genome sequencing and assembly.</title>
        <authorList>
            <person name="Araujo N.S."/>
            <person name="Arias M.C."/>
        </authorList>
    </citation>
    <scope>NUCLEOTIDE SEQUENCE</scope>
    <source>
        <strain evidence="1">USP_2M_L1-L4_2017</strain>
        <tissue evidence="1">Whole body</tissue>
    </source>
</reference>
<evidence type="ECO:0000313" key="2">
    <source>
        <dbReference type="Proteomes" id="UP001177670"/>
    </source>
</evidence>
<dbReference type="AlphaFoldDB" id="A0AA40KJR2"/>
<accession>A0AA40KJR2</accession>
<protein>
    <submittedName>
        <fullName evidence="1">Uncharacterized protein</fullName>
    </submittedName>
</protein>